<sequence>MEDLKDKRCPGCGARFQRNDPDGAGYLPEGKDPDGNVICKRCFQMKHYGVFKKASIKDSSIKRDISREVSGCSAIFLVVDICQFEISSSALDWVADLNKPVFVVINKCDVLSKWITPGEIASWASERLSVPLHRIHPLSALNRKSVRDLRNRIEDAFPPGSKILLLGTTNVGKSTLLSGLTGDDTPTISRLPGTTLGITQVKSRHSAITYVDVPGLKEVNPWLGKLCADCLTGLIPQKKLQSYSTVLKPGQCLSLGAIGWFVVDDAGERGWIKVEAFAADEMIFHRTTEDRLHELLAPYREDLFSLPCSSCWASLEGPDYVEYMEDFHVGLDIVLPGCGWFSVRSGYGNGRFYLPKGISPILRPVLVPSQKDRKGQSR</sequence>
<dbReference type="InterPro" id="IPR050896">
    <property type="entry name" value="Mito_lipid_metab_GTPase"/>
</dbReference>
<evidence type="ECO:0000259" key="1">
    <source>
        <dbReference type="Pfam" id="PF01926"/>
    </source>
</evidence>
<dbReference type="Proteomes" id="UP001200430">
    <property type="component" value="Unassembled WGS sequence"/>
</dbReference>
<dbReference type="RefSeq" id="WP_236098870.1">
    <property type="nucleotide sequence ID" value="NZ_JAKGUD010000003.1"/>
</dbReference>
<dbReference type="InterPro" id="IPR027417">
    <property type="entry name" value="P-loop_NTPase"/>
</dbReference>
<evidence type="ECO:0000313" key="2">
    <source>
        <dbReference type="EMBL" id="MCF4142120.1"/>
    </source>
</evidence>
<evidence type="ECO:0000313" key="3">
    <source>
        <dbReference type="Proteomes" id="UP001200430"/>
    </source>
</evidence>
<dbReference type="EMBL" id="JAKGUD010000003">
    <property type="protein sequence ID" value="MCF4142120.1"/>
    <property type="molecule type" value="Genomic_DNA"/>
</dbReference>
<dbReference type="SUPFAM" id="SSF52540">
    <property type="entry name" value="P-loop containing nucleoside triphosphate hydrolases"/>
    <property type="match status" value="1"/>
</dbReference>
<organism evidence="2 3">
    <name type="scientific">Dethiosulfovibrio marinus</name>
    <dbReference type="NCBI Taxonomy" id="133532"/>
    <lineage>
        <taxon>Bacteria</taxon>
        <taxon>Thermotogati</taxon>
        <taxon>Synergistota</taxon>
        <taxon>Synergistia</taxon>
        <taxon>Synergistales</taxon>
        <taxon>Dethiosulfovibrionaceae</taxon>
        <taxon>Dethiosulfovibrio</taxon>
    </lineage>
</organism>
<comment type="caution">
    <text evidence="2">The sequence shown here is derived from an EMBL/GenBank/DDBJ whole genome shotgun (WGS) entry which is preliminary data.</text>
</comment>
<protein>
    <submittedName>
        <fullName evidence="2">50S ribosome-binding GTPase</fullName>
    </submittedName>
</protein>
<dbReference type="Pfam" id="PF01926">
    <property type="entry name" value="MMR_HSR1"/>
    <property type="match status" value="1"/>
</dbReference>
<gene>
    <name evidence="2" type="ORF">L2W38_04765</name>
</gene>
<keyword evidence="3" id="KW-1185">Reference proteome</keyword>
<dbReference type="Gene3D" id="3.40.50.300">
    <property type="entry name" value="P-loop containing nucleotide triphosphate hydrolases"/>
    <property type="match status" value="1"/>
</dbReference>
<dbReference type="PANTHER" id="PTHR46434:SF1">
    <property type="entry name" value="GENETIC INTERACTOR OF PROHIBITINS 3, MITOCHONDRIAL"/>
    <property type="match status" value="1"/>
</dbReference>
<dbReference type="PANTHER" id="PTHR46434">
    <property type="entry name" value="GENETIC INTERACTOR OF PROHIBITINS 3, MITOCHONDRIAL"/>
    <property type="match status" value="1"/>
</dbReference>
<feature type="domain" description="G" evidence="1">
    <location>
        <begin position="162"/>
        <end position="217"/>
    </location>
</feature>
<name>A0ABS9ELN3_9BACT</name>
<proteinExistence type="predicted"/>
<reference evidence="2 3" key="1">
    <citation type="submission" date="2022-01" db="EMBL/GenBank/DDBJ databases">
        <title>Dethiosulfovibrio faecalis sp. nov., a novel proteolytic, non-sulfur-reducing bacterium isolated from a marine aquaculture solid waste bioreactor.</title>
        <authorList>
            <person name="Grabowski S."/>
            <person name="Apolinario E."/>
            <person name="Schneider N."/>
            <person name="Marshall C.W."/>
            <person name="Sowers K.R."/>
        </authorList>
    </citation>
    <scope>NUCLEOTIDE SEQUENCE [LARGE SCALE GENOMIC DNA]</scope>
    <source>
        <strain evidence="2 3">DSM 12537</strain>
    </source>
</reference>
<dbReference type="InterPro" id="IPR006073">
    <property type="entry name" value="GTP-bd"/>
</dbReference>
<accession>A0ABS9ELN3</accession>